<reference evidence="1 2" key="1">
    <citation type="submission" date="2023-01" db="EMBL/GenBank/DDBJ databases">
        <title>Analysis of 21 Apiospora genomes using comparative genomics revels a genus with tremendous synthesis potential of carbohydrate active enzymes and secondary metabolites.</title>
        <authorList>
            <person name="Sorensen T."/>
        </authorList>
    </citation>
    <scope>NUCLEOTIDE SEQUENCE [LARGE SCALE GENOMIC DNA]</scope>
    <source>
        <strain evidence="1 2">CBS 83171</strain>
    </source>
</reference>
<dbReference type="Gene3D" id="1.25.40.10">
    <property type="entry name" value="Tetratricopeptide repeat domain"/>
    <property type="match status" value="1"/>
</dbReference>
<organism evidence="1 2">
    <name type="scientific">Apiospora saccharicola</name>
    <dbReference type="NCBI Taxonomy" id="335842"/>
    <lineage>
        <taxon>Eukaryota</taxon>
        <taxon>Fungi</taxon>
        <taxon>Dikarya</taxon>
        <taxon>Ascomycota</taxon>
        <taxon>Pezizomycotina</taxon>
        <taxon>Sordariomycetes</taxon>
        <taxon>Xylariomycetidae</taxon>
        <taxon>Amphisphaeriales</taxon>
        <taxon>Apiosporaceae</taxon>
        <taxon>Apiospora</taxon>
    </lineage>
</organism>
<evidence type="ECO:0000313" key="2">
    <source>
        <dbReference type="Proteomes" id="UP001446871"/>
    </source>
</evidence>
<protein>
    <recommendedName>
        <fullName evidence="3">MalT-like TPR region domain-containing protein</fullName>
    </recommendedName>
</protein>
<name>A0ABR1UNE8_9PEZI</name>
<dbReference type="SUPFAM" id="SSF48452">
    <property type="entry name" value="TPR-like"/>
    <property type="match status" value="1"/>
</dbReference>
<dbReference type="InterPro" id="IPR011990">
    <property type="entry name" value="TPR-like_helical_dom_sf"/>
</dbReference>
<accession>A0ABR1UNE8</accession>
<gene>
    <name evidence="1" type="ORF">PG996_009348</name>
</gene>
<evidence type="ECO:0008006" key="3">
    <source>
        <dbReference type="Google" id="ProtNLM"/>
    </source>
</evidence>
<dbReference type="EMBL" id="JAQQWM010000006">
    <property type="protein sequence ID" value="KAK8059418.1"/>
    <property type="molecule type" value="Genomic_DNA"/>
</dbReference>
<evidence type="ECO:0000313" key="1">
    <source>
        <dbReference type="EMBL" id="KAK8059418.1"/>
    </source>
</evidence>
<dbReference type="Proteomes" id="UP001446871">
    <property type="component" value="Unassembled WGS sequence"/>
</dbReference>
<keyword evidence="2" id="KW-1185">Reference proteome</keyword>
<comment type="caution">
    <text evidence="1">The sequence shown here is derived from an EMBL/GenBank/DDBJ whole genome shotgun (WGS) entry which is preliminary data.</text>
</comment>
<proteinExistence type="predicted"/>
<sequence length="148" mass="17238">MSLKKYAEAEVAFRRCLKVWEACPGDPSIYIPHLGICLMLQGKLEEAETILLELIAKRAEKHGDRDRTSFRDTLQEALQIYQSSSEFKNEEARAWFKLSEIAAKRGMKEEAQNRRMKAEELRCAITRRNTDAVATEEDYDESIMFWSR</sequence>